<keyword evidence="3" id="KW-0808">Transferase</keyword>
<protein>
    <recommendedName>
        <fullName evidence="1">non-specific serine/threonine protein kinase</fullName>
        <ecNumber evidence="1">2.7.11.1</ecNumber>
    </recommendedName>
</protein>
<dbReference type="PANTHER" id="PTHR24419:SF18">
    <property type="entry name" value="SERINE_THREONINE-PROTEIN KINASE HASPIN"/>
    <property type="match status" value="1"/>
</dbReference>
<gene>
    <name evidence="11" type="ORF">D0Z07_6564</name>
</gene>
<dbReference type="InterPro" id="IPR024604">
    <property type="entry name" value="GSG2_C"/>
</dbReference>
<dbReference type="SUPFAM" id="SSF56112">
    <property type="entry name" value="Protein kinase-like (PK-like)"/>
    <property type="match status" value="1"/>
</dbReference>
<feature type="region of interest" description="Disordered" evidence="9">
    <location>
        <begin position="51"/>
        <end position="99"/>
    </location>
</feature>
<dbReference type="GO" id="GO:0005737">
    <property type="term" value="C:cytoplasm"/>
    <property type="evidence" value="ECO:0007669"/>
    <property type="project" value="TreeGrafter"/>
</dbReference>
<dbReference type="SMART" id="SM01331">
    <property type="entry name" value="DUF3635"/>
    <property type="match status" value="1"/>
</dbReference>
<dbReference type="Proteomes" id="UP000785200">
    <property type="component" value="Unassembled WGS sequence"/>
</dbReference>
<organism evidence="11 12">
    <name type="scientific">Hyphodiscus hymeniophilus</name>
    <dbReference type="NCBI Taxonomy" id="353542"/>
    <lineage>
        <taxon>Eukaryota</taxon>
        <taxon>Fungi</taxon>
        <taxon>Dikarya</taxon>
        <taxon>Ascomycota</taxon>
        <taxon>Pezizomycotina</taxon>
        <taxon>Leotiomycetes</taxon>
        <taxon>Helotiales</taxon>
        <taxon>Hyphodiscaceae</taxon>
        <taxon>Hyphodiscus</taxon>
    </lineage>
</organism>
<evidence type="ECO:0000256" key="8">
    <source>
        <dbReference type="ARBA" id="ARBA00048679"/>
    </source>
</evidence>
<comment type="catalytic activity">
    <reaction evidence="7">
        <text>L-threonyl-[protein] + ATP = O-phospho-L-threonyl-[protein] + ADP + H(+)</text>
        <dbReference type="Rhea" id="RHEA:46608"/>
        <dbReference type="Rhea" id="RHEA-COMP:11060"/>
        <dbReference type="Rhea" id="RHEA-COMP:11605"/>
        <dbReference type="ChEBI" id="CHEBI:15378"/>
        <dbReference type="ChEBI" id="CHEBI:30013"/>
        <dbReference type="ChEBI" id="CHEBI:30616"/>
        <dbReference type="ChEBI" id="CHEBI:61977"/>
        <dbReference type="ChEBI" id="CHEBI:456216"/>
        <dbReference type="EC" id="2.7.11.1"/>
    </reaction>
</comment>
<dbReference type="InterPro" id="IPR000719">
    <property type="entry name" value="Prot_kinase_dom"/>
</dbReference>
<dbReference type="PROSITE" id="PS50011">
    <property type="entry name" value="PROTEIN_KINASE_DOM"/>
    <property type="match status" value="1"/>
</dbReference>
<dbReference type="OrthoDB" id="21018at2759"/>
<dbReference type="GO" id="GO:0035556">
    <property type="term" value="P:intracellular signal transduction"/>
    <property type="evidence" value="ECO:0007669"/>
    <property type="project" value="TreeGrafter"/>
</dbReference>
<evidence type="ECO:0000256" key="4">
    <source>
        <dbReference type="ARBA" id="ARBA00022741"/>
    </source>
</evidence>
<dbReference type="GO" id="GO:0005524">
    <property type="term" value="F:ATP binding"/>
    <property type="evidence" value="ECO:0007669"/>
    <property type="project" value="UniProtKB-KW"/>
</dbReference>
<evidence type="ECO:0000256" key="9">
    <source>
        <dbReference type="SAM" id="MobiDB-lite"/>
    </source>
</evidence>
<evidence type="ECO:0000256" key="5">
    <source>
        <dbReference type="ARBA" id="ARBA00022777"/>
    </source>
</evidence>
<comment type="caution">
    <text evidence="11">The sequence shown here is derived from an EMBL/GenBank/DDBJ whole genome shotgun (WGS) entry which is preliminary data.</text>
</comment>
<dbReference type="EMBL" id="VNKQ01000012">
    <property type="protein sequence ID" value="KAG0647541.1"/>
    <property type="molecule type" value="Genomic_DNA"/>
</dbReference>
<dbReference type="AlphaFoldDB" id="A0A9P6VGG1"/>
<keyword evidence="5" id="KW-0418">Kinase</keyword>
<dbReference type="InterPro" id="IPR011009">
    <property type="entry name" value="Kinase-like_dom_sf"/>
</dbReference>
<dbReference type="GO" id="GO:0000278">
    <property type="term" value="P:mitotic cell cycle"/>
    <property type="evidence" value="ECO:0007669"/>
    <property type="project" value="TreeGrafter"/>
</dbReference>
<evidence type="ECO:0000256" key="3">
    <source>
        <dbReference type="ARBA" id="ARBA00022679"/>
    </source>
</evidence>
<keyword evidence="12" id="KW-1185">Reference proteome</keyword>
<reference evidence="11" key="1">
    <citation type="submission" date="2019-07" db="EMBL/GenBank/DDBJ databases">
        <title>Hyphodiscus hymeniophilus genome sequencing and assembly.</title>
        <authorList>
            <person name="Kramer G."/>
            <person name="Nodwell J."/>
        </authorList>
    </citation>
    <scope>NUCLEOTIDE SEQUENCE</scope>
    <source>
        <strain evidence="11">ATCC 34498</strain>
    </source>
</reference>
<evidence type="ECO:0000256" key="7">
    <source>
        <dbReference type="ARBA" id="ARBA00047899"/>
    </source>
</evidence>
<comment type="catalytic activity">
    <reaction evidence="8">
        <text>L-seryl-[protein] + ATP = O-phospho-L-seryl-[protein] + ADP + H(+)</text>
        <dbReference type="Rhea" id="RHEA:17989"/>
        <dbReference type="Rhea" id="RHEA-COMP:9863"/>
        <dbReference type="Rhea" id="RHEA-COMP:11604"/>
        <dbReference type="ChEBI" id="CHEBI:15378"/>
        <dbReference type="ChEBI" id="CHEBI:29999"/>
        <dbReference type="ChEBI" id="CHEBI:30616"/>
        <dbReference type="ChEBI" id="CHEBI:83421"/>
        <dbReference type="ChEBI" id="CHEBI:456216"/>
        <dbReference type="EC" id="2.7.11.1"/>
    </reaction>
</comment>
<evidence type="ECO:0000256" key="2">
    <source>
        <dbReference type="ARBA" id="ARBA00022527"/>
    </source>
</evidence>
<evidence type="ECO:0000313" key="12">
    <source>
        <dbReference type="Proteomes" id="UP000785200"/>
    </source>
</evidence>
<proteinExistence type="predicted"/>
<evidence type="ECO:0000259" key="10">
    <source>
        <dbReference type="PROSITE" id="PS50011"/>
    </source>
</evidence>
<dbReference type="GO" id="GO:0072354">
    <property type="term" value="F:histone H3T3 kinase activity"/>
    <property type="evidence" value="ECO:0007669"/>
    <property type="project" value="TreeGrafter"/>
</dbReference>
<evidence type="ECO:0000256" key="6">
    <source>
        <dbReference type="ARBA" id="ARBA00022840"/>
    </source>
</evidence>
<dbReference type="PANTHER" id="PTHR24419">
    <property type="entry name" value="INTERLEUKIN-1 RECEPTOR-ASSOCIATED KINASE"/>
    <property type="match status" value="1"/>
</dbReference>
<sequence>MPRPKVRTYGKKKCIDAACTIFGEESPSLISSSGTVRDPLSDVTSQLSKLNVQHEEVDNDEDDWLPSNGSEVTGQHHQVNSESQGQSHKRSIDASDQSSTRAIYDGSVAYTASSDDSSIKELSLDDIVLKPLTETYKKDRGYSLRITNWDDLIPQGADVEKIAEASFAEVYRVSIDGQSSILKLMQLKIPSDPLSATSKSAIEVETVVSEIRLMNALTEHPGFVTFKEAHLVRGKPCPAIIRAYCNCRKWSPANGTSEFPNPQFFLPNALFLVIELGDAGIVLDDVPVQNIHQLWDIFIGVIISLGCAELWFKFEHRDLHESNICIKFGEPKPIDGENPSQKYGLSGIRTTIIDYGLSRATLQNDDRVYYDMDSDLAIFHGSPGHTQFDTYRRMRSHLFTGERKMHPKAWHDEQSKAWNEGHTWREYIPYTNVLWIKYLLGYLKKNFRDSGGNLEDLRRFEKDTTELKRRLDPRTLVKNGAFTSAIDVSIYVQDMEWITDTQITELD</sequence>
<keyword evidence="6" id="KW-0067">ATP-binding</keyword>
<feature type="compositionally biased region" description="Polar residues" evidence="9">
    <location>
        <begin position="67"/>
        <end position="86"/>
    </location>
</feature>
<feature type="domain" description="Protein kinase" evidence="10">
    <location>
        <begin position="156"/>
        <end position="498"/>
    </location>
</feature>
<name>A0A9P6VGG1_9HELO</name>
<dbReference type="Gene3D" id="1.10.510.10">
    <property type="entry name" value="Transferase(Phosphotransferase) domain 1"/>
    <property type="match status" value="1"/>
</dbReference>
<dbReference type="EC" id="2.7.11.1" evidence="1"/>
<evidence type="ECO:0000256" key="1">
    <source>
        <dbReference type="ARBA" id="ARBA00012513"/>
    </source>
</evidence>
<dbReference type="Gene3D" id="3.30.200.20">
    <property type="entry name" value="Phosphorylase Kinase, domain 1"/>
    <property type="match status" value="1"/>
</dbReference>
<keyword evidence="4" id="KW-0547">Nucleotide-binding</keyword>
<evidence type="ECO:0000313" key="11">
    <source>
        <dbReference type="EMBL" id="KAG0647541.1"/>
    </source>
</evidence>
<dbReference type="Pfam" id="PF12330">
    <property type="entry name" value="Haspin_kinase"/>
    <property type="match status" value="1"/>
</dbReference>
<accession>A0A9P6VGG1</accession>
<keyword evidence="2" id="KW-0723">Serine/threonine-protein kinase</keyword>
<dbReference type="GO" id="GO:0005634">
    <property type="term" value="C:nucleus"/>
    <property type="evidence" value="ECO:0007669"/>
    <property type="project" value="TreeGrafter"/>
</dbReference>